<keyword evidence="15" id="KW-0732">Signal</keyword>
<dbReference type="RefSeq" id="WP_085500478.1">
    <property type="nucleotide sequence ID" value="NZ_FXAO01000009.1"/>
</dbReference>
<dbReference type="PROSITE" id="PS51257">
    <property type="entry name" value="PROKAR_LIPOPROTEIN"/>
    <property type="match status" value="1"/>
</dbReference>
<dbReference type="OrthoDB" id="9779408at2"/>
<dbReference type="AlphaFoldDB" id="A0A1X7L5H3"/>
<feature type="binding site" evidence="14">
    <location>
        <begin position="220"/>
        <end position="222"/>
    </location>
    <ligand>
        <name>beta-D-galactose</name>
        <dbReference type="ChEBI" id="CHEBI:27667"/>
    </ligand>
</feature>
<keyword evidence="9 11" id="KW-0413">Isomerase</keyword>
<dbReference type="Proteomes" id="UP000193420">
    <property type="component" value="Unassembled WGS sequence"/>
</dbReference>
<proteinExistence type="inferred from homology"/>
<dbReference type="EC" id="5.1.3.3" evidence="6 11"/>
<dbReference type="STRING" id="188872.SAMN03080602_03792"/>
<name>A0A1X7L5H3_9FLAO</name>
<dbReference type="GO" id="GO:0030246">
    <property type="term" value="F:carbohydrate binding"/>
    <property type="evidence" value="ECO:0007669"/>
    <property type="project" value="InterPro"/>
</dbReference>
<dbReference type="PIRSF" id="PIRSF005096">
    <property type="entry name" value="GALM"/>
    <property type="match status" value="1"/>
</dbReference>
<comment type="cofactor">
    <cofactor evidence="2">
        <name>Ca(2+)</name>
        <dbReference type="ChEBI" id="CHEBI:29108"/>
    </cofactor>
</comment>
<dbReference type="GO" id="GO:0006006">
    <property type="term" value="P:glucose metabolic process"/>
    <property type="evidence" value="ECO:0007669"/>
    <property type="project" value="TreeGrafter"/>
</dbReference>
<evidence type="ECO:0000256" key="3">
    <source>
        <dbReference type="ARBA" id="ARBA00005028"/>
    </source>
</evidence>
<evidence type="ECO:0000256" key="11">
    <source>
        <dbReference type="PIRNR" id="PIRNR005096"/>
    </source>
</evidence>
<evidence type="ECO:0000256" key="6">
    <source>
        <dbReference type="ARBA" id="ARBA00013185"/>
    </source>
</evidence>
<dbReference type="NCBIfam" id="NF008277">
    <property type="entry name" value="PRK11055.1"/>
    <property type="match status" value="1"/>
</dbReference>
<keyword evidence="10 11" id="KW-0119">Carbohydrate metabolism</keyword>
<dbReference type="SUPFAM" id="SSF74650">
    <property type="entry name" value="Galactose mutarotase-like"/>
    <property type="match status" value="1"/>
</dbReference>
<gene>
    <name evidence="16" type="ORF">SAMN03080602_03792</name>
</gene>
<comment type="similarity">
    <text evidence="4 11">Belongs to the aldose epimerase family.</text>
</comment>
<dbReference type="PANTHER" id="PTHR10091:SF0">
    <property type="entry name" value="GALACTOSE MUTAROTASE"/>
    <property type="match status" value="1"/>
</dbReference>
<evidence type="ECO:0000313" key="16">
    <source>
        <dbReference type="EMBL" id="SMG48714.1"/>
    </source>
</evidence>
<dbReference type="Gene3D" id="2.70.98.10">
    <property type="match status" value="1"/>
</dbReference>
<feature type="active site" description="Proton donor" evidence="12">
    <location>
        <position position="220"/>
    </location>
</feature>
<dbReference type="CDD" id="cd09019">
    <property type="entry name" value="galactose_mutarotase_like"/>
    <property type="match status" value="1"/>
</dbReference>
<dbReference type="InterPro" id="IPR014718">
    <property type="entry name" value="GH-type_carb-bd"/>
</dbReference>
<accession>A0A1X7L5H3</accession>
<dbReference type="InterPro" id="IPR015443">
    <property type="entry name" value="Aldose_1-epimerase"/>
</dbReference>
<feature type="chain" id="PRO_5011965189" description="Aldose 1-epimerase" evidence="15">
    <location>
        <begin position="25"/>
        <end position="393"/>
    </location>
</feature>
<dbReference type="InterPro" id="IPR008183">
    <property type="entry name" value="Aldose_1/G6P_1-epimerase"/>
</dbReference>
<dbReference type="InterPro" id="IPR018052">
    <property type="entry name" value="Ald1_epimerase_CS"/>
</dbReference>
<comment type="subunit">
    <text evidence="5">Monomer.</text>
</comment>
<dbReference type="InterPro" id="IPR011013">
    <property type="entry name" value="Gal_mutarotase_sf_dom"/>
</dbReference>
<evidence type="ECO:0000256" key="1">
    <source>
        <dbReference type="ARBA" id="ARBA00001614"/>
    </source>
</evidence>
<dbReference type="PANTHER" id="PTHR10091">
    <property type="entry name" value="ALDOSE-1-EPIMERASE"/>
    <property type="match status" value="1"/>
</dbReference>
<dbReference type="GO" id="GO:0004034">
    <property type="term" value="F:aldose 1-epimerase activity"/>
    <property type="evidence" value="ECO:0007669"/>
    <property type="project" value="UniProtKB-EC"/>
</dbReference>
<evidence type="ECO:0000256" key="7">
    <source>
        <dbReference type="ARBA" id="ARBA00014165"/>
    </source>
</evidence>
<evidence type="ECO:0000313" key="17">
    <source>
        <dbReference type="Proteomes" id="UP000193420"/>
    </source>
</evidence>
<evidence type="ECO:0000256" key="10">
    <source>
        <dbReference type="ARBA" id="ARBA00023277"/>
    </source>
</evidence>
<keyword evidence="8" id="KW-0106">Calcium</keyword>
<dbReference type="InterPro" id="IPR047215">
    <property type="entry name" value="Galactose_mutarotase-like"/>
</dbReference>
<evidence type="ECO:0000256" key="5">
    <source>
        <dbReference type="ARBA" id="ARBA00011245"/>
    </source>
</evidence>
<dbReference type="Pfam" id="PF01263">
    <property type="entry name" value="Aldose_epim"/>
    <property type="match status" value="1"/>
</dbReference>
<evidence type="ECO:0000256" key="9">
    <source>
        <dbReference type="ARBA" id="ARBA00023235"/>
    </source>
</evidence>
<evidence type="ECO:0000256" key="14">
    <source>
        <dbReference type="PIRSR" id="PIRSR005096-3"/>
    </source>
</evidence>
<organism evidence="16 17">
    <name type="scientific">Arenibacter troitsensis</name>
    <dbReference type="NCBI Taxonomy" id="188872"/>
    <lineage>
        <taxon>Bacteria</taxon>
        <taxon>Pseudomonadati</taxon>
        <taxon>Bacteroidota</taxon>
        <taxon>Flavobacteriia</taxon>
        <taxon>Flavobacteriales</taxon>
        <taxon>Flavobacteriaceae</taxon>
        <taxon>Arenibacter</taxon>
    </lineage>
</organism>
<comment type="pathway">
    <text evidence="3 11">Carbohydrate metabolism; hexose metabolism.</text>
</comment>
<evidence type="ECO:0000256" key="4">
    <source>
        <dbReference type="ARBA" id="ARBA00006206"/>
    </source>
</evidence>
<evidence type="ECO:0000256" key="2">
    <source>
        <dbReference type="ARBA" id="ARBA00001913"/>
    </source>
</evidence>
<dbReference type="GO" id="GO:0033499">
    <property type="term" value="P:galactose catabolic process via UDP-galactose, Leloir pathway"/>
    <property type="evidence" value="ECO:0007669"/>
    <property type="project" value="TreeGrafter"/>
</dbReference>
<keyword evidence="17" id="KW-1185">Reference proteome</keyword>
<feature type="signal peptide" evidence="15">
    <location>
        <begin position="1"/>
        <end position="24"/>
    </location>
</feature>
<feature type="binding site" evidence="13">
    <location>
        <position position="292"/>
    </location>
    <ligand>
        <name>beta-D-galactose</name>
        <dbReference type="ChEBI" id="CHEBI:27667"/>
    </ligand>
</feature>
<dbReference type="EMBL" id="FXAO01000009">
    <property type="protein sequence ID" value="SMG48714.1"/>
    <property type="molecule type" value="Genomic_DNA"/>
</dbReference>
<evidence type="ECO:0000256" key="15">
    <source>
        <dbReference type="SAM" id="SignalP"/>
    </source>
</evidence>
<protein>
    <recommendedName>
        <fullName evidence="7 11">Aldose 1-epimerase</fullName>
        <ecNumber evidence="6 11">5.1.3.3</ecNumber>
    </recommendedName>
</protein>
<feature type="binding site" evidence="14">
    <location>
        <begin position="123"/>
        <end position="124"/>
    </location>
    <ligand>
        <name>beta-D-galactose</name>
        <dbReference type="ChEBI" id="CHEBI:27667"/>
    </ligand>
</feature>
<evidence type="ECO:0000256" key="13">
    <source>
        <dbReference type="PIRSR" id="PIRSR005096-2"/>
    </source>
</evidence>
<feature type="active site" description="Proton acceptor" evidence="12">
    <location>
        <position position="358"/>
    </location>
</feature>
<sequence length="393" mass="43403">MRRIKCSQILVVFAIMAMSACKNANKKEIISETAGTNMQTPMESTLQQNNFDTIIDGRAVKLYWLESKDLKMAITNYGGRIVTLLAPDQNGNYVDVSIGYSNIKDYVDSAETYFGATIGRVGNRIAKGKFSLDGTEYSVLPNNNENALHGGENGFQDKVWEAEQPDAKTLILRYTSPDMEEGFPGNLTVKVTYSLTDTKAVRMEYEATTDKATVVNLTNHTYFNLNGEGSGSILNHSLQLNADQFTPVDQGLIPTGELKDVQGTPFDFIEAHAIGEYIEQEDQQLAYGGGYDHNFVLNGTKSYGMNHAATVIGDKSGIVMDVYTQEPGVQFYCGNFMASANTLKSGAKDDYRTAFCLETQHYPDSPNQPDFPSITLRPGDVYHTVSVYQFSVK</sequence>
<comment type="catalytic activity">
    <reaction evidence="1 11">
        <text>alpha-D-glucose = beta-D-glucose</text>
        <dbReference type="Rhea" id="RHEA:10264"/>
        <dbReference type="ChEBI" id="CHEBI:15903"/>
        <dbReference type="ChEBI" id="CHEBI:17925"/>
        <dbReference type="EC" id="5.1.3.3"/>
    </reaction>
</comment>
<evidence type="ECO:0000256" key="12">
    <source>
        <dbReference type="PIRSR" id="PIRSR005096-1"/>
    </source>
</evidence>
<dbReference type="UniPathway" id="UPA00242"/>
<dbReference type="PROSITE" id="PS00545">
    <property type="entry name" value="ALDOSE_1_EPIMERASE"/>
    <property type="match status" value="1"/>
</dbReference>
<evidence type="ECO:0000256" key="8">
    <source>
        <dbReference type="ARBA" id="ARBA00022837"/>
    </source>
</evidence>
<reference evidence="17" key="1">
    <citation type="submission" date="2017-04" db="EMBL/GenBank/DDBJ databases">
        <authorList>
            <person name="Varghese N."/>
            <person name="Submissions S."/>
        </authorList>
    </citation>
    <scope>NUCLEOTIDE SEQUENCE [LARGE SCALE GENOMIC DNA]</scope>
    <source>
        <strain evidence="17">DSM 19835</strain>
    </source>
</reference>